<dbReference type="OrthoDB" id="9814831at2"/>
<dbReference type="InterPro" id="IPR008886">
    <property type="entry name" value="UPF0227/Esterase_YqiA"/>
</dbReference>
<protein>
    <submittedName>
        <fullName evidence="1">Putative esterase</fullName>
    </submittedName>
</protein>
<evidence type="ECO:0000313" key="1">
    <source>
        <dbReference type="EMBL" id="OAT33683.1"/>
    </source>
</evidence>
<dbReference type="PATRIC" id="fig|1354337.4.peg.1183"/>
<accession>A0A198G9C4</accession>
<dbReference type="AlphaFoldDB" id="A0A198G9C4"/>
<name>A0A198G9C4_9GAMM</name>
<organism evidence="1 2">
    <name type="scientific">Proteus myxofaciens ATCC 19692</name>
    <dbReference type="NCBI Taxonomy" id="1354337"/>
    <lineage>
        <taxon>Bacteria</taxon>
        <taxon>Pseudomonadati</taxon>
        <taxon>Pseudomonadota</taxon>
        <taxon>Gammaproteobacteria</taxon>
        <taxon>Enterobacterales</taxon>
        <taxon>Morganellaceae</taxon>
        <taxon>Proteus</taxon>
    </lineage>
</organism>
<evidence type="ECO:0000313" key="2">
    <source>
        <dbReference type="Proteomes" id="UP000094023"/>
    </source>
</evidence>
<dbReference type="STRING" id="1354337.M983_1163"/>
<keyword evidence="2" id="KW-1185">Reference proteome</keyword>
<dbReference type="InterPro" id="IPR029058">
    <property type="entry name" value="AB_hydrolase_fold"/>
</dbReference>
<dbReference type="NCBIfam" id="NF008291">
    <property type="entry name" value="PRK11071.1"/>
    <property type="match status" value="1"/>
</dbReference>
<dbReference type="PANTHER" id="PTHR35602">
    <property type="entry name" value="ESTERASE YQIA-RELATED"/>
    <property type="match status" value="1"/>
</dbReference>
<gene>
    <name evidence="1" type="ORF">M983_1163</name>
</gene>
<dbReference type="Proteomes" id="UP000094023">
    <property type="component" value="Unassembled WGS sequence"/>
</dbReference>
<dbReference type="PANTHER" id="PTHR35602:SF3">
    <property type="entry name" value="ESTERASE YQIA"/>
    <property type="match status" value="1"/>
</dbReference>
<sequence>MPSILYLHGFNSSPKSAKAQAFRQWLKVTHPEIKLLVPQLPSFPEEAAKFIEQIVNENSKDKLGLIGSSLGGYLSIWLSQRFHLPAVVINPAIRPFDLLQNFLGENENPYTYQKYTLEPHHINELLALRIPSIISPELIWLLQQTGDEILDYRQAVSYLGACRQTVEPDGNHAFVGFERFFPEIIQFLNII</sequence>
<dbReference type="Gene3D" id="3.40.50.1820">
    <property type="entry name" value="alpha/beta hydrolase"/>
    <property type="match status" value="1"/>
</dbReference>
<dbReference type="SUPFAM" id="SSF53474">
    <property type="entry name" value="alpha/beta-Hydrolases"/>
    <property type="match status" value="1"/>
</dbReference>
<reference evidence="1 2" key="1">
    <citation type="submission" date="2016-04" db="EMBL/GenBank/DDBJ databases">
        <title>ATOL: Assembling a taxonomically balanced genome-scale reconstruction of the evolutionary history of the Enterobacteriaceae.</title>
        <authorList>
            <person name="Plunkett G.III."/>
            <person name="Neeno-Eckwall E.C."/>
            <person name="Glasner J.D."/>
            <person name="Perna N.T."/>
        </authorList>
    </citation>
    <scope>NUCLEOTIDE SEQUENCE [LARGE SCALE GENOMIC DNA]</scope>
    <source>
        <strain evidence="1 2">ATCC 19692</strain>
    </source>
</reference>
<dbReference type="RefSeq" id="WP_066748502.1">
    <property type="nucleotide sequence ID" value="NZ_LXEN01000050.1"/>
</dbReference>
<proteinExistence type="predicted"/>
<dbReference type="Pfam" id="PF05728">
    <property type="entry name" value="UPF0227"/>
    <property type="match status" value="1"/>
</dbReference>
<dbReference type="EMBL" id="LXEN01000050">
    <property type="protein sequence ID" value="OAT33683.1"/>
    <property type="molecule type" value="Genomic_DNA"/>
</dbReference>
<comment type="caution">
    <text evidence="1">The sequence shown here is derived from an EMBL/GenBank/DDBJ whole genome shotgun (WGS) entry which is preliminary data.</text>
</comment>